<evidence type="ECO:0000313" key="2">
    <source>
        <dbReference type="EMBL" id="QEH97833.1"/>
    </source>
</evidence>
<dbReference type="KEGG" id="gti:FXF46_16205"/>
<reference evidence="2 3" key="1">
    <citation type="submission" date="2019-08" db="EMBL/GenBank/DDBJ databases">
        <title>Gluconobacter frateurii HD924 genome.</title>
        <authorList>
            <person name="Liu Y."/>
            <person name="Zhang P."/>
        </authorList>
    </citation>
    <scope>NUCLEOTIDE SEQUENCE [LARGE SCALE GENOMIC DNA]</scope>
    <source>
        <strain evidence="2 3">HD924</strain>
        <plasmid evidence="2 3">unnamed1</plasmid>
    </source>
</reference>
<name>A0AAP9JIZ4_GLUTH</name>
<accession>A0AAP9JIZ4</accession>
<dbReference type="RefSeq" id="WP_148621312.1">
    <property type="nucleotide sequence ID" value="NZ_CP043044.1"/>
</dbReference>
<organism evidence="2 3">
    <name type="scientific">Gluconobacter thailandicus</name>
    <dbReference type="NCBI Taxonomy" id="257438"/>
    <lineage>
        <taxon>Bacteria</taxon>
        <taxon>Pseudomonadati</taxon>
        <taxon>Pseudomonadota</taxon>
        <taxon>Alphaproteobacteria</taxon>
        <taxon>Acetobacterales</taxon>
        <taxon>Acetobacteraceae</taxon>
        <taxon>Gluconobacter</taxon>
    </lineage>
</organism>
<feature type="region of interest" description="Disordered" evidence="1">
    <location>
        <begin position="104"/>
        <end position="139"/>
    </location>
</feature>
<protein>
    <submittedName>
        <fullName evidence="2">Uncharacterized protein</fullName>
    </submittedName>
</protein>
<dbReference type="EMBL" id="CP043044">
    <property type="protein sequence ID" value="QEH97833.1"/>
    <property type="molecule type" value="Genomic_DNA"/>
</dbReference>
<keyword evidence="2" id="KW-0614">Plasmid</keyword>
<geneLocation type="plasmid" evidence="2 3">
    <name>unnamed1</name>
</geneLocation>
<feature type="region of interest" description="Disordered" evidence="1">
    <location>
        <begin position="1"/>
        <end position="21"/>
    </location>
</feature>
<feature type="compositionally biased region" description="Gly residues" evidence="1">
    <location>
        <begin position="122"/>
        <end position="137"/>
    </location>
</feature>
<sequence length="744" mass="80346">MSGKSGTSVTTHDQTYGSLPTPQEIKDLLAGLSGKQIGSSGQELTSGVDYWKNSTGIEDLKNKISLPVNTGSSDLKVSNSRLHIVSLMATNEADMHKLATGAGGDSGVEAGSSENVSVEGHSSGGGFIGGTSGGGTGNNEPSENIHVTGHKYLTVHGLSAEEINGKIFLRGPDGKGLLTEKNNDGSYSSQPIETVEKDLKQITQDIYGRDPTDDDYKSYNNLLQNSKSPQEARGSFSHSDEAKSKVNSVYQKVFARDVDNDGLKTQLDAMGRDLSIKGVQNNIAHSSEAENRLKAAISDIQGRTATDDDKPWINGQEDALGNDQISLNDIYKGTATWTGEHGGYNSIIKDVQDRTPTSSDANWIRGVEDSIGNRRQNYQQVRTDLVNFAGEIGVINPNWQNVLGRDPTQSEIDKVRSALIGGSSIREQRTILAHSAEAKSILDDAQRMFFKLGSLPVNDAWTKWAQDTIGEGNGQNLSSMKDNLLNNNQALVHIDSFLNKEFGNTSQDNISSAKEILSNILQGYESLKQKSAYEIKSIANAYTNQFASGDNLIKSMMPQTAEQWLGLTAMLALTLTPPGEVALVGEIAVLGGDELLGMVLDTELDTATIYQTNKAAVSVFPPSALSAIDELNSMQPSSSDGIIQLDENTKVSQISSNKYQMNNIEMKGGNEESVKNYFKKVTGFDGDLNSVAEKIGQDGVIYKINTPRGYVSLRDVSKSGKDWTIQFQNPLGNGVKKIKFNFGE</sequence>
<gene>
    <name evidence="2" type="ORF">FXF46_16205</name>
</gene>
<evidence type="ECO:0000256" key="1">
    <source>
        <dbReference type="SAM" id="MobiDB-lite"/>
    </source>
</evidence>
<evidence type="ECO:0000313" key="3">
    <source>
        <dbReference type="Proteomes" id="UP000323560"/>
    </source>
</evidence>
<dbReference type="AlphaFoldDB" id="A0AAP9JIZ4"/>
<dbReference type="Proteomes" id="UP000323560">
    <property type="component" value="Plasmid unnamed1"/>
</dbReference>
<proteinExistence type="predicted"/>